<evidence type="ECO:0000259" key="1">
    <source>
        <dbReference type="Pfam" id="PF00535"/>
    </source>
</evidence>
<evidence type="ECO:0000313" key="2">
    <source>
        <dbReference type="EMBL" id="AQQ08408.1"/>
    </source>
</evidence>
<dbReference type="OrthoDB" id="9772170at2"/>
<dbReference type="CDD" id="cd00761">
    <property type="entry name" value="Glyco_tranf_GTA_type"/>
    <property type="match status" value="1"/>
</dbReference>
<evidence type="ECO:0000313" key="3">
    <source>
        <dbReference type="Proteomes" id="UP000188273"/>
    </source>
</evidence>
<feature type="domain" description="Glycosyltransferase 2-like" evidence="1">
    <location>
        <begin position="12"/>
        <end position="150"/>
    </location>
</feature>
<proteinExistence type="predicted"/>
<dbReference type="GO" id="GO:0016757">
    <property type="term" value="F:glycosyltransferase activity"/>
    <property type="evidence" value="ECO:0007669"/>
    <property type="project" value="UniProtKB-KW"/>
</dbReference>
<dbReference type="AlphaFoldDB" id="A0A1Q2HLT0"/>
<dbReference type="STRING" id="1940790.L21SP3_00184"/>
<keyword evidence="2" id="KW-0328">Glycosyltransferase</keyword>
<dbReference type="Gene3D" id="3.90.550.10">
    <property type="entry name" value="Spore Coat Polysaccharide Biosynthesis Protein SpsA, Chain A"/>
    <property type="match status" value="1"/>
</dbReference>
<protein>
    <submittedName>
        <fullName evidence="2">Putative glycosyltransferase EpsJ</fullName>
        <ecNumber evidence="2">2.4.-.-</ecNumber>
    </submittedName>
</protein>
<accession>A0A1Q2HLT0</accession>
<dbReference type="KEGG" id="pbu:L21SP3_00184"/>
<dbReference type="PANTHER" id="PTHR43685:SF2">
    <property type="entry name" value="GLYCOSYLTRANSFERASE 2-LIKE DOMAIN-CONTAINING PROTEIN"/>
    <property type="match status" value="1"/>
</dbReference>
<sequence>MCSSQNSEYSVSAVIPAYNAERTIKRAVESVLKQTAPVNEVIVVDDGSKDRTAEIAESFGDQIRLIRGENRGASAARNTGIKAAGSQWIAFLDCDDYWLEEKNQLQLSVLKENPHICWSAGGYKICRDESGDAKPAAVNDEFDESFAASYLDLYPQGLNGHTDTMLIKRSLLIEAGLFDENLRRSNDIDMWFRAAFRQPEILYVNSPLAVQQRQFSFITRSVMDEKIPLRLAEKLSNEAKDAGLGEEFAPSLRIILKWWILLLIRSRKSGAVRRILLDYSSLFSSRYRFSNRLGSYLPKLYYRYLQRKIPELKEAGERGDI</sequence>
<gene>
    <name evidence="2" type="primary">epsJ_1</name>
    <name evidence="2" type="ORF">L21SP3_00184</name>
</gene>
<dbReference type="RefSeq" id="WP_077538667.1">
    <property type="nucleotide sequence ID" value="NZ_CP019633.1"/>
</dbReference>
<dbReference type="EC" id="2.4.-.-" evidence="2"/>
<keyword evidence="2" id="KW-0808">Transferase</keyword>
<dbReference type="InterPro" id="IPR050834">
    <property type="entry name" value="Glycosyltransf_2"/>
</dbReference>
<dbReference type="PANTHER" id="PTHR43685">
    <property type="entry name" value="GLYCOSYLTRANSFERASE"/>
    <property type="match status" value="1"/>
</dbReference>
<dbReference type="EMBL" id="CP019633">
    <property type="protein sequence ID" value="AQQ08408.1"/>
    <property type="molecule type" value="Genomic_DNA"/>
</dbReference>
<dbReference type="Pfam" id="PF00535">
    <property type="entry name" value="Glycos_transf_2"/>
    <property type="match status" value="1"/>
</dbReference>
<dbReference type="InterPro" id="IPR001173">
    <property type="entry name" value="Glyco_trans_2-like"/>
</dbReference>
<dbReference type="SUPFAM" id="SSF53448">
    <property type="entry name" value="Nucleotide-diphospho-sugar transferases"/>
    <property type="match status" value="1"/>
</dbReference>
<keyword evidence="3" id="KW-1185">Reference proteome</keyword>
<name>A0A1Q2HLT0_9BACT</name>
<dbReference type="Proteomes" id="UP000188273">
    <property type="component" value="Chromosome"/>
</dbReference>
<reference evidence="3" key="1">
    <citation type="submission" date="2017-02" db="EMBL/GenBank/DDBJ databases">
        <title>Comparative genomics and description of representatives of a novel lineage of planctomycetes thriving in anoxic sediments.</title>
        <authorList>
            <person name="Spring S."/>
            <person name="Bunk B."/>
            <person name="Sproer C."/>
            <person name="Klenk H.-P."/>
        </authorList>
    </citation>
    <scope>NUCLEOTIDE SEQUENCE [LARGE SCALE GENOMIC DNA]</scope>
    <source>
        <strain evidence="3">L21-RPul-D3</strain>
    </source>
</reference>
<organism evidence="2 3">
    <name type="scientific">Sedimentisphaera cyanobacteriorum</name>
    <dbReference type="NCBI Taxonomy" id="1940790"/>
    <lineage>
        <taxon>Bacteria</taxon>
        <taxon>Pseudomonadati</taxon>
        <taxon>Planctomycetota</taxon>
        <taxon>Phycisphaerae</taxon>
        <taxon>Sedimentisphaerales</taxon>
        <taxon>Sedimentisphaeraceae</taxon>
        <taxon>Sedimentisphaera</taxon>
    </lineage>
</organism>
<dbReference type="InterPro" id="IPR029044">
    <property type="entry name" value="Nucleotide-diphossugar_trans"/>
</dbReference>